<dbReference type="InterPro" id="IPR013708">
    <property type="entry name" value="Shikimate_DH-bd_N"/>
</dbReference>
<keyword evidence="4 8" id="KW-0521">NADP</keyword>
<dbReference type="GO" id="GO:0050661">
    <property type="term" value="F:NADP binding"/>
    <property type="evidence" value="ECO:0007669"/>
    <property type="project" value="InterPro"/>
</dbReference>
<dbReference type="PANTHER" id="PTHR21089:SF1">
    <property type="entry name" value="BIFUNCTIONAL 3-DEHYDROQUINATE DEHYDRATASE_SHIKIMATE DEHYDROGENASE, CHLOROPLASTIC"/>
    <property type="match status" value="1"/>
</dbReference>
<proteinExistence type="inferred from homology"/>
<dbReference type="Gene3D" id="3.40.50.720">
    <property type="entry name" value="NAD(P)-binding Rossmann-like Domain"/>
    <property type="match status" value="1"/>
</dbReference>
<feature type="binding site" evidence="8">
    <location>
        <begin position="20"/>
        <end position="22"/>
    </location>
    <ligand>
        <name>shikimate</name>
        <dbReference type="ChEBI" id="CHEBI:36208"/>
    </ligand>
</feature>
<dbReference type="Pfam" id="PF08501">
    <property type="entry name" value="Shikimate_dh_N"/>
    <property type="match status" value="1"/>
</dbReference>
<evidence type="ECO:0000256" key="8">
    <source>
        <dbReference type="HAMAP-Rule" id="MF_00222"/>
    </source>
</evidence>
<protein>
    <recommendedName>
        <fullName evidence="2 8">Shikimate dehydrogenase (NADP(+))</fullName>
        <shortName evidence="8">SDH</shortName>
        <ecNumber evidence="2 8">1.1.1.25</ecNumber>
    </recommendedName>
</protein>
<dbReference type="GO" id="GO:0004764">
    <property type="term" value="F:shikimate 3-dehydrogenase (NADP+) activity"/>
    <property type="evidence" value="ECO:0007669"/>
    <property type="project" value="UniProtKB-UniRule"/>
</dbReference>
<comment type="subunit">
    <text evidence="8">Homodimer.</text>
</comment>
<evidence type="ECO:0000256" key="6">
    <source>
        <dbReference type="ARBA" id="ARBA00023141"/>
    </source>
</evidence>
<evidence type="ECO:0000256" key="7">
    <source>
        <dbReference type="ARBA" id="ARBA00049442"/>
    </source>
</evidence>
<comment type="catalytic activity">
    <reaction evidence="7 8">
        <text>shikimate + NADP(+) = 3-dehydroshikimate + NADPH + H(+)</text>
        <dbReference type="Rhea" id="RHEA:17737"/>
        <dbReference type="ChEBI" id="CHEBI:15378"/>
        <dbReference type="ChEBI" id="CHEBI:16630"/>
        <dbReference type="ChEBI" id="CHEBI:36208"/>
        <dbReference type="ChEBI" id="CHEBI:57783"/>
        <dbReference type="ChEBI" id="CHEBI:58349"/>
        <dbReference type="EC" id="1.1.1.25"/>
    </reaction>
</comment>
<feature type="binding site" evidence="8">
    <location>
        <begin position="132"/>
        <end position="136"/>
    </location>
    <ligand>
        <name>NADP(+)</name>
        <dbReference type="ChEBI" id="CHEBI:58349"/>
    </ligand>
</feature>
<dbReference type="NCBIfam" id="NF001319">
    <property type="entry name" value="PRK00258.3-3"/>
    <property type="match status" value="1"/>
</dbReference>
<accession>A0A1F7IR18</accession>
<feature type="binding site" evidence="8">
    <location>
        <position position="227"/>
    </location>
    <ligand>
        <name>NADP(+)</name>
        <dbReference type="ChEBI" id="CHEBI:58349"/>
    </ligand>
</feature>
<dbReference type="SUPFAM" id="SSF53223">
    <property type="entry name" value="Aminoacid dehydrogenase-like, N-terminal domain"/>
    <property type="match status" value="1"/>
</dbReference>
<dbReference type="CDD" id="cd01065">
    <property type="entry name" value="NAD_bind_Shikimate_DH"/>
    <property type="match status" value="1"/>
</dbReference>
<sequence>MKISAKTKICMIVGDPVEHSLSPLMHNAGYEALDIDDQFVFTAAKVKPKDLKDVIKAVRAMNIRGLTCTIPHKIRVMKYLDEIDETAKKIVAVNTVVNNNGKLKGYNTDWLGVVKPLEKYGSLKGKKAAIIGAGGAAHAMVFGLLKKGASVVIFNRTLEKAWHLIKTLKIKNGRSVSLVSCYDLSHIQGVEDCDIILNATSLGMGKNVNKTPVPKKYLKKDHIVFDAVYVPYETRLLKEAKEKGARIIHGTEMLLYQGIVQFELYTGKKAPVKVMREILVESYKLPASTAGRRVTS</sequence>
<evidence type="ECO:0000256" key="3">
    <source>
        <dbReference type="ARBA" id="ARBA00022605"/>
    </source>
</evidence>
<feature type="binding site" evidence="8">
    <location>
        <position position="257"/>
    </location>
    <ligand>
        <name>shikimate</name>
        <dbReference type="ChEBI" id="CHEBI:36208"/>
    </ligand>
</feature>
<dbReference type="SUPFAM" id="SSF51735">
    <property type="entry name" value="NAD(P)-binding Rossmann-fold domains"/>
    <property type="match status" value="1"/>
</dbReference>
<feature type="binding site" evidence="8">
    <location>
        <position position="69"/>
    </location>
    <ligand>
        <name>shikimate</name>
        <dbReference type="ChEBI" id="CHEBI:36208"/>
    </ligand>
</feature>
<evidence type="ECO:0000259" key="10">
    <source>
        <dbReference type="Pfam" id="PF08501"/>
    </source>
</evidence>
<dbReference type="AlphaFoldDB" id="A0A1F7IR18"/>
<dbReference type="InterPro" id="IPR041121">
    <property type="entry name" value="SDH_C"/>
</dbReference>
<keyword evidence="6 8" id="KW-0057">Aromatic amino acid biosynthesis</keyword>
<name>A0A1F7IR18_9BACT</name>
<feature type="binding site" evidence="8">
    <location>
        <begin position="155"/>
        <end position="160"/>
    </location>
    <ligand>
        <name>NADP(+)</name>
        <dbReference type="ChEBI" id="CHEBI:58349"/>
    </ligand>
</feature>
<dbReference type="InterPro" id="IPR006151">
    <property type="entry name" value="Shikm_DH/Glu-tRNA_Rdtase"/>
</dbReference>
<dbReference type="Pfam" id="PF01488">
    <property type="entry name" value="Shikimate_DH"/>
    <property type="match status" value="1"/>
</dbReference>
<evidence type="ECO:0000256" key="1">
    <source>
        <dbReference type="ARBA" id="ARBA00004871"/>
    </source>
</evidence>
<dbReference type="GO" id="GO:0019632">
    <property type="term" value="P:shikimate metabolic process"/>
    <property type="evidence" value="ECO:0007669"/>
    <property type="project" value="InterPro"/>
</dbReference>
<dbReference type="Proteomes" id="UP000177141">
    <property type="component" value="Unassembled WGS sequence"/>
</dbReference>
<dbReference type="Pfam" id="PF18317">
    <property type="entry name" value="SDH_C"/>
    <property type="match status" value="1"/>
</dbReference>
<dbReference type="InterPro" id="IPR011342">
    <property type="entry name" value="Shikimate_DH"/>
</dbReference>
<evidence type="ECO:0000313" key="13">
    <source>
        <dbReference type="Proteomes" id="UP000177141"/>
    </source>
</evidence>
<dbReference type="UniPathway" id="UPA00053">
    <property type="reaction ID" value="UER00087"/>
</dbReference>
<dbReference type="GO" id="GO:0008652">
    <property type="term" value="P:amino acid biosynthetic process"/>
    <property type="evidence" value="ECO:0007669"/>
    <property type="project" value="UniProtKB-KW"/>
</dbReference>
<feature type="domain" description="SDH C-terminal" evidence="11">
    <location>
        <begin position="250"/>
        <end position="279"/>
    </location>
</feature>
<comment type="caution">
    <text evidence="12">The sequence shown here is derived from an EMBL/GenBank/DDBJ whole genome shotgun (WGS) entry which is preliminary data.</text>
</comment>
<gene>
    <name evidence="8" type="primary">aroE</name>
    <name evidence="12" type="ORF">A3A93_01170</name>
</gene>
<evidence type="ECO:0000313" key="12">
    <source>
        <dbReference type="EMBL" id="OGK45809.1"/>
    </source>
</evidence>
<evidence type="ECO:0000256" key="2">
    <source>
        <dbReference type="ARBA" id="ARBA00012962"/>
    </source>
</evidence>
<dbReference type="PANTHER" id="PTHR21089">
    <property type="entry name" value="SHIKIMATE DEHYDROGENASE"/>
    <property type="match status" value="1"/>
</dbReference>
<feature type="domain" description="Shikimate dehydrogenase substrate binding N-terminal" evidence="10">
    <location>
        <begin position="12"/>
        <end position="96"/>
    </location>
</feature>
<feature type="active site" description="Proton acceptor" evidence="8">
    <location>
        <position position="73"/>
    </location>
</feature>
<comment type="pathway">
    <text evidence="1 8">Metabolic intermediate biosynthesis; chorismate biosynthesis; chorismate from D-erythrose 4-phosphate and phosphoenolpyruvate: step 4/7.</text>
</comment>
<keyword evidence="5 8" id="KW-0560">Oxidoreductase</keyword>
<evidence type="ECO:0000256" key="4">
    <source>
        <dbReference type="ARBA" id="ARBA00022857"/>
    </source>
</evidence>
<dbReference type="GO" id="GO:0009423">
    <property type="term" value="P:chorismate biosynthetic process"/>
    <property type="evidence" value="ECO:0007669"/>
    <property type="project" value="UniProtKB-UniRule"/>
</dbReference>
<dbReference type="Gene3D" id="3.40.50.10860">
    <property type="entry name" value="Leucine Dehydrogenase, chain A, domain 1"/>
    <property type="match status" value="1"/>
</dbReference>
<evidence type="ECO:0000259" key="9">
    <source>
        <dbReference type="Pfam" id="PF01488"/>
    </source>
</evidence>
<dbReference type="NCBIfam" id="TIGR00507">
    <property type="entry name" value="aroE"/>
    <property type="match status" value="1"/>
</dbReference>
<feature type="binding site" evidence="8">
    <location>
        <position position="109"/>
    </location>
    <ligand>
        <name>shikimate</name>
        <dbReference type="ChEBI" id="CHEBI:36208"/>
    </ligand>
</feature>
<dbReference type="GO" id="GO:0009073">
    <property type="term" value="P:aromatic amino acid family biosynthetic process"/>
    <property type="evidence" value="ECO:0007669"/>
    <property type="project" value="UniProtKB-KW"/>
</dbReference>
<organism evidence="12 13">
    <name type="scientific">Candidatus Roizmanbacteria bacterium RIFCSPLOWO2_01_FULL_38_12</name>
    <dbReference type="NCBI Taxonomy" id="1802061"/>
    <lineage>
        <taxon>Bacteria</taxon>
        <taxon>Candidatus Roizmaniibacteriota</taxon>
    </lineage>
</organism>
<keyword evidence="3 8" id="KW-0028">Amino-acid biosynthesis</keyword>
<feature type="binding site" evidence="8">
    <location>
        <position position="85"/>
    </location>
    <ligand>
        <name>NADP(+)</name>
        <dbReference type="ChEBI" id="CHEBI:58349"/>
    </ligand>
</feature>
<dbReference type="EC" id="1.1.1.25" evidence="2 8"/>
<dbReference type="HAMAP" id="MF_00222">
    <property type="entry name" value="Shikimate_DH_AroE"/>
    <property type="match status" value="1"/>
</dbReference>
<reference evidence="12 13" key="1">
    <citation type="journal article" date="2016" name="Nat. Commun.">
        <title>Thousands of microbial genomes shed light on interconnected biogeochemical processes in an aquifer system.</title>
        <authorList>
            <person name="Anantharaman K."/>
            <person name="Brown C.T."/>
            <person name="Hug L.A."/>
            <person name="Sharon I."/>
            <person name="Castelle C.J."/>
            <person name="Probst A.J."/>
            <person name="Thomas B.C."/>
            <person name="Singh A."/>
            <person name="Wilkins M.J."/>
            <person name="Karaoz U."/>
            <person name="Brodie E.L."/>
            <person name="Williams K.H."/>
            <person name="Hubbard S.S."/>
            <person name="Banfield J.F."/>
        </authorList>
    </citation>
    <scope>NUCLEOTIDE SEQUENCE [LARGE SCALE GENOMIC DNA]</scope>
</reference>
<dbReference type="InterPro" id="IPR022893">
    <property type="entry name" value="Shikimate_DH_fam"/>
</dbReference>
<dbReference type="InterPro" id="IPR046346">
    <property type="entry name" value="Aminoacid_DH-like_N_sf"/>
</dbReference>
<evidence type="ECO:0000256" key="5">
    <source>
        <dbReference type="ARBA" id="ARBA00023002"/>
    </source>
</evidence>
<evidence type="ECO:0000259" key="11">
    <source>
        <dbReference type="Pfam" id="PF18317"/>
    </source>
</evidence>
<dbReference type="STRING" id="1802061.A3A93_01170"/>
<dbReference type="EMBL" id="MGAL01000048">
    <property type="protein sequence ID" value="OGK45809.1"/>
    <property type="molecule type" value="Genomic_DNA"/>
</dbReference>
<comment type="similarity">
    <text evidence="8">Belongs to the shikimate dehydrogenase family.</text>
</comment>
<comment type="function">
    <text evidence="8">Involved in the biosynthesis of the chorismate, which leads to the biosynthesis of aromatic amino acids. Catalyzes the reversible NADPH linked reduction of 3-dehydroshikimate (DHSA) to yield shikimate (SA).</text>
</comment>
<dbReference type="InterPro" id="IPR036291">
    <property type="entry name" value="NAD(P)-bd_dom_sf"/>
</dbReference>
<feature type="binding site" evidence="8">
    <location>
        <position position="229"/>
    </location>
    <ligand>
        <name>shikimate</name>
        <dbReference type="ChEBI" id="CHEBI:36208"/>
    </ligand>
</feature>
<feature type="binding site" evidence="8">
    <location>
        <position position="250"/>
    </location>
    <ligand>
        <name>NADP(+)</name>
        <dbReference type="ChEBI" id="CHEBI:58349"/>
    </ligand>
</feature>
<feature type="binding site" evidence="8">
    <location>
        <position position="94"/>
    </location>
    <ligand>
        <name>shikimate</name>
        <dbReference type="ChEBI" id="CHEBI:36208"/>
    </ligand>
</feature>
<feature type="domain" description="Quinate/shikimate 5-dehydrogenase/glutamyl-tRNA reductase" evidence="9">
    <location>
        <begin position="119"/>
        <end position="201"/>
    </location>
</feature>